<evidence type="ECO:0000313" key="14">
    <source>
        <dbReference type="Proteomes" id="UP001472866"/>
    </source>
</evidence>
<dbReference type="PROSITE" id="PS50125">
    <property type="entry name" value="GUANYLATE_CYCLASE_2"/>
    <property type="match status" value="1"/>
</dbReference>
<dbReference type="GO" id="GO:0007168">
    <property type="term" value="P:receptor guanylyl cyclase signaling pathway"/>
    <property type="evidence" value="ECO:0007669"/>
    <property type="project" value="TreeGrafter"/>
</dbReference>
<dbReference type="GO" id="GO:0004016">
    <property type="term" value="F:adenylate cyclase activity"/>
    <property type="evidence" value="ECO:0007669"/>
    <property type="project" value="TreeGrafter"/>
</dbReference>
<evidence type="ECO:0000256" key="2">
    <source>
        <dbReference type="ARBA" id="ARBA00012202"/>
    </source>
</evidence>
<evidence type="ECO:0000313" key="13">
    <source>
        <dbReference type="EMBL" id="WZN62937.1"/>
    </source>
</evidence>
<comment type="subcellular location">
    <subcellularLocation>
        <location evidence="1">Membrane</location>
        <topology evidence="1">Single-pass membrane protein</topology>
    </subcellularLocation>
</comment>
<accession>A0AAX4P9N2</accession>
<proteinExistence type="predicted"/>
<dbReference type="SMART" id="SM00044">
    <property type="entry name" value="CYCc"/>
    <property type="match status" value="1"/>
</dbReference>
<evidence type="ECO:0000256" key="10">
    <source>
        <dbReference type="SAM" id="SignalP"/>
    </source>
</evidence>
<evidence type="ECO:0000256" key="3">
    <source>
        <dbReference type="ARBA" id="ARBA00022692"/>
    </source>
</evidence>
<dbReference type="Pfam" id="PF07714">
    <property type="entry name" value="PK_Tyr_Ser-Thr"/>
    <property type="match status" value="1"/>
</dbReference>
<keyword evidence="10" id="KW-0732">Signal</keyword>
<dbReference type="EC" id="4.6.1.2" evidence="2"/>
<dbReference type="Gene3D" id="3.30.70.1230">
    <property type="entry name" value="Nucleotide cyclase"/>
    <property type="match status" value="1"/>
</dbReference>
<dbReference type="SUPFAM" id="SSF55073">
    <property type="entry name" value="Nucleotide cyclase"/>
    <property type="match status" value="1"/>
</dbReference>
<dbReference type="InterPro" id="IPR000719">
    <property type="entry name" value="Prot_kinase_dom"/>
</dbReference>
<evidence type="ECO:0000259" key="12">
    <source>
        <dbReference type="PROSITE" id="PS50125"/>
    </source>
</evidence>
<dbReference type="InterPro" id="IPR050401">
    <property type="entry name" value="Cyclic_nucleotide_synthase"/>
</dbReference>
<dbReference type="PANTHER" id="PTHR11920">
    <property type="entry name" value="GUANYLYL CYCLASE"/>
    <property type="match status" value="1"/>
</dbReference>
<dbReference type="GO" id="GO:0004672">
    <property type="term" value="F:protein kinase activity"/>
    <property type="evidence" value="ECO:0007669"/>
    <property type="project" value="InterPro"/>
</dbReference>
<protein>
    <recommendedName>
        <fullName evidence="2">guanylate cyclase</fullName>
        <ecNumber evidence="2">4.6.1.2</ecNumber>
    </recommendedName>
</protein>
<dbReference type="InterPro" id="IPR001245">
    <property type="entry name" value="Ser-Thr/Tyr_kinase_cat_dom"/>
</dbReference>
<evidence type="ECO:0000256" key="4">
    <source>
        <dbReference type="ARBA" id="ARBA00022741"/>
    </source>
</evidence>
<dbReference type="Pfam" id="PF00211">
    <property type="entry name" value="Guanylate_cyc"/>
    <property type="match status" value="1"/>
</dbReference>
<dbReference type="GO" id="GO:0035556">
    <property type="term" value="P:intracellular signal transduction"/>
    <property type="evidence" value="ECO:0007669"/>
    <property type="project" value="InterPro"/>
</dbReference>
<keyword evidence="5 9" id="KW-1133">Transmembrane helix</keyword>
<evidence type="ECO:0000256" key="6">
    <source>
        <dbReference type="ARBA" id="ARBA00023136"/>
    </source>
</evidence>
<dbReference type="PANTHER" id="PTHR11920:SF335">
    <property type="entry name" value="GUANYLATE CYCLASE"/>
    <property type="match status" value="1"/>
</dbReference>
<feature type="domain" description="Protein kinase" evidence="11">
    <location>
        <begin position="332"/>
        <end position="665"/>
    </location>
</feature>
<dbReference type="InterPro" id="IPR029787">
    <property type="entry name" value="Nucleotide_cyclase"/>
</dbReference>
<keyword evidence="8" id="KW-0141">cGMP biosynthesis</keyword>
<dbReference type="EMBL" id="CP151506">
    <property type="protein sequence ID" value="WZN62937.1"/>
    <property type="molecule type" value="Genomic_DNA"/>
</dbReference>
<feature type="signal peptide" evidence="10">
    <location>
        <begin position="1"/>
        <end position="27"/>
    </location>
</feature>
<dbReference type="CDD" id="cd07302">
    <property type="entry name" value="CHD"/>
    <property type="match status" value="1"/>
</dbReference>
<reference evidence="13 14" key="1">
    <citation type="submission" date="2024-03" db="EMBL/GenBank/DDBJ databases">
        <title>Complete genome sequence of the green alga Chloropicon roscoffensis RCC1871.</title>
        <authorList>
            <person name="Lemieux C."/>
            <person name="Pombert J.-F."/>
            <person name="Otis C."/>
            <person name="Turmel M."/>
        </authorList>
    </citation>
    <scope>NUCLEOTIDE SEQUENCE [LARGE SCALE GENOMIC DNA]</scope>
    <source>
        <strain evidence="13 14">RCC1871</strain>
    </source>
</reference>
<sequence>MVLVRCKVLIVLVTCLAFCGTMAGAQANDEIGNNNNSNVTSSGVFSPSSCTKVISDGSLVTQNQWVDCSFGVQSLNLTADGEESLFVVLEPGGAFSLCTRQPFGRVFDDVSIMMWVYTPEDGVKDSIQMEILYSQQADAFAYKTGLLDEDDAFSKYTVEDLEGYATHSADRLSALDSDLHEGNWSAVTMGLETERADSSEGRVIETFPIYNRVSLRNLDDSKPVAIVVDSMVLVSNYTSQGLYVSSASRGLECASPRSRLPSSIEMEETFNSIVDISEAMESQQRTQIPLLAGVAAALVVVAISVVALTIVMMHKRRKLIHLYIPFEDLDFDSPPQIIGRGKFGYVVQASYNSFPVATKLVLPSSSGAKDGTTMFKTTPQSLEDSLSAESKGTVTYLGGQGKAEKLVTGAKSMEMYVYGKESNMAQAGGETYNVDCTDSSLDSDTSRSSLIGVSRREMLMRSNSRRLKKDFENEIRLLMKLRHPNIVTIMGVSKDQAAKDYVLVMERMTRGSLIDCLTNPTSHMDHDTMLGIMKDVADGMAYLHNFKPAVTHNDLRAANILVDDNFQAKISDFGLSGKQRFTSSSSRWPWTAPEIFGGSPQSAKTDVYSYGVLLIEMYTRCKLTVSDMKLVIPKEAPTFAALLIRQCLHPNPAKRPTFAQIQDQISSECAKLKRSSSIVPARNVICAHLPAKMAEEIRSGVKPSSTSYKSLTLLMSDIVGYTELTEKLGPESITEMLNQFYHKLDSLVTKYGLYKIETIGDAYFVVGGILNENDKDHCARIVAFAEEAIRAAGETPVPRPGALTAGGEAEIEGSGISIRIGVHSGPCVGAVVGSLNPKFSLYGDTVNVVSRIETTGRPDSIHMSLDAAELLQRQNAEMSASLQYRGATKLKGKGYMMTYFFSREGRQGEN</sequence>
<dbReference type="GO" id="GO:0001653">
    <property type="term" value="F:peptide receptor activity"/>
    <property type="evidence" value="ECO:0007669"/>
    <property type="project" value="TreeGrafter"/>
</dbReference>
<dbReference type="GO" id="GO:0004383">
    <property type="term" value="F:guanylate cyclase activity"/>
    <property type="evidence" value="ECO:0007669"/>
    <property type="project" value="UniProtKB-EC"/>
</dbReference>
<keyword evidence="7" id="KW-0456">Lyase</keyword>
<evidence type="ECO:0000256" key="7">
    <source>
        <dbReference type="ARBA" id="ARBA00023239"/>
    </source>
</evidence>
<dbReference type="InterPro" id="IPR001054">
    <property type="entry name" value="A/G_cyclase"/>
</dbReference>
<keyword evidence="3 9" id="KW-0812">Transmembrane</keyword>
<keyword evidence="4" id="KW-0547">Nucleotide-binding</keyword>
<evidence type="ECO:0000256" key="8">
    <source>
        <dbReference type="ARBA" id="ARBA00023293"/>
    </source>
</evidence>
<keyword evidence="6 9" id="KW-0472">Membrane</keyword>
<dbReference type="GO" id="GO:0005886">
    <property type="term" value="C:plasma membrane"/>
    <property type="evidence" value="ECO:0007669"/>
    <property type="project" value="TreeGrafter"/>
</dbReference>
<dbReference type="AlphaFoldDB" id="A0AAX4P9N2"/>
<dbReference type="PROSITE" id="PS50011">
    <property type="entry name" value="PROTEIN_KINASE_DOM"/>
    <property type="match status" value="1"/>
</dbReference>
<evidence type="ECO:0000259" key="11">
    <source>
        <dbReference type="PROSITE" id="PS50011"/>
    </source>
</evidence>
<name>A0AAX4P9N2_9CHLO</name>
<dbReference type="InterPro" id="IPR011009">
    <property type="entry name" value="Kinase-like_dom_sf"/>
</dbReference>
<organism evidence="13 14">
    <name type="scientific">Chloropicon roscoffensis</name>
    <dbReference type="NCBI Taxonomy" id="1461544"/>
    <lineage>
        <taxon>Eukaryota</taxon>
        <taxon>Viridiplantae</taxon>
        <taxon>Chlorophyta</taxon>
        <taxon>Chloropicophyceae</taxon>
        <taxon>Chloropicales</taxon>
        <taxon>Chloropicaceae</taxon>
        <taxon>Chloropicon</taxon>
    </lineage>
</organism>
<dbReference type="Proteomes" id="UP001472866">
    <property type="component" value="Chromosome 06"/>
</dbReference>
<evidence type="ECO:0000256" key="5">
    <source>
        <dbReference type="ARBA" id="ARBA00022989"/>
    </source>
</evidence>
<dbReference type="PROSITE" id="PS00109">
    <property type="entry name" value="PROTEIN_KINASE_TYR"/>
    <property type="match status" value="1"/>
</dbReference>
<feature type="transmembrane region" description="Helical" evidence="9">
    <location>
        <begin position="290"/>
        <end position="313"/>
    </location>
</feature>
<evidence type="ECO:0000256" key="9">
    <source>
        <dbReference type="SAM" id="Phobius"/>
    </source>
</evidence>
<dbReference type="GO" id="GO:0005524">
    <property type="term" value="F:ATP binding"/>
    <property type="evidence" value="ECO:0007669"/>
    <property type="project" value="InterPro"/>
</dbReference>
<gene>
    <name evidence="13" type="ORF">HKI87_06g44820</name>
</gene>
<keyword evidence="14" id="KW-1185">Reference proteome</keyword>
<feature type="domain" description="Guanylate cyclase" evidence="12">
    <location>
        <begin position="712"/>
        <end position="853"/>
    </location>
</feature>
<dbReference type="Gene3D" id="1.10.510.10">
    <property type="entry name" value="Transferase(Phosphotransferase) domain 1"/>
    <property type="match status" value="1"/>
</dbReference>
<feature type="chain" id="PRO_5043892773" description="guanylate cyclase" evidence="10">
    <location>
        <begin position="28"/>
        <end position="910"/>
    </location>
</feature>
<dbReference type="SUPFAM" id="SSF56112">
    <property type="entry name" value="Protein kinase-like (PK-like)"/>
    <property type="match status" value="1"/>
</dbReference>
<evidence type="ECO:0000256" key="1">
    <source>
        <dbReference type="ARBA" id="ARBA00004167"/>
    </source>
</evidence>
<dbReference type="InterPro" id="IPR008266">
    <property type="entry name" value="Tyr_kinase_AS"/>
</dbReference>